<protein>
    <submittedName>
        <fullName evidence="2">VOC family protein</fullName>
    </submittedName>
</protein>
<dbReference type="InterPro" id="IPR025870">
    <property type="entry name" value="Glyoxalase-like_dom"/>
</dbReference>
<name>A0A4Q0MK70_9HYPH</name>
<dbReference type="SUPFAM" id="SSF54593">
    <property type="entry name" value="Glyoxalase/Bleomycin resistance protein/Dihydroxybiphenyl dioxygenase"/>
    <property type="match status" value="1"/>
</dbReference>
<keyword evidence="3" id="KW-1185">Reference proteome</keyword>
<dbReference type="RefSeq" id="WP_128777050.1">
    <property type="nucleotide sequence ID" value="NZ_RYFI01000006.1"/>
</dbReference>
<dbReference type="Proteomes" id="UP000289708">
    <property type="component" value="Unassembled WGS sequence"/>
</dbReference>
<feature type="domain" description="Glyoxalase-like" evidence="1">
    <location>
        <begin position="7"/>
        <end position="194"/>
    </location>
</feature>
<accession>A0A4Q0MK70</accession>
<dbReference type="EMBL" id="RYFI01000006">
    <property type="protein sequence ID" value="RXF73978.1"/>
    <property type="molecule type" value="Genomic_DNA"/>
</dbReference>
<comment type="caution">
    <text evidence="2">The sequence shown here is derived from an EMBL/GenBank/DDBJ whole genome shotgun (WGS) entry which is preliminary data.</text>
</comment>
<dbReference type="InterPro" id="IPR029068">
    <property type="entry name" value="Glyas_Bleomycin-R_OHBP_Dase"/>
</dbReference>
<dbReference type="Pfam" id="PF13468">
    <property type="entry name" value="Glyoxalase_3"/>
    <property type="match status" value="1"/>
</dbReference>
<evidence type="ECO:0000313" key="2">
    <source>
        <dbReference type="EMBL" id="RXF73978.1"/>
    </source>
</evidence>
<evidence type="ECO:0000313" key="3">
    <source>
        <dbReference type="Proteomes" id="UP000289708"/>
    </source>
</evidence>
<dbReference type="PANTHER" id="PTHR40265:SF1">
    <property type="entry name" value="GLYOXALASE-LIKE DOMAIN-CONTAINING PROTEIN"/>
    <property type="match status" value="1"/>
</dbReference>
<gene>
    <name evidence="2" type="ORF">EK403_08405</name>
</gene>
<dbReference type="OrthoDB" id="9812467at2"/>
<organism evidence="2 3">
    <name type="scientific">Hansschlegelia zhihuaiae</name>
    <dbReference type="NCBI Taxonomy" id="405005"/>
    <lineage>
        <taxon>Bacteria</taxon>
        <taxon>Pseudomonadati</taxon>
        <taxon>Pseudomonadota</taxon>
        <taxon>Alphaproteobacteria</taxon>
        <taxon>Hyphomicrobiales</taxon>
        <taxon>Methylopilaceae</taxon>
        <taxon>Hansschlegelia</taxon>
    </lineage>
</organism>
<dbReference type="AlphaFoldDB" id="A0A4Q0MK70"/>
<proteinExistence type="predicted"/>
<reference evidence="2 3" key="1">
    <citation type="submission" date="2018-12" db="EMBL/GenBank/DDBJ databases">
        <title>bacterium Hansschlegelia zhihuaiae S113.</title>
        <authorList>
            <person name="He J."/>
        </authorList>
    </citation>
    <scope>NUCLEOTIDE SEQUENCE [LARGE SCALE GENOMIC DNA]</scope>
    <source>
        <strain evidence="2 3">S 113</strain>
    </source>
</reference>
<dbReference type="PANTHER" id="PTHR40265">
    <property type="entry name" value="BLL2707 PROTEIN"/>
    <property type="match status" value="1"/>
</dbReference>
<dbReference type="Gene3D" id="3.10.180.10">
    <property type="entry name" value="2,3-Dihydroxybiphenyl 1,2-Dioxygenase, domain 1"/>
    <property type="match status" value="1"/>
</dbReference>
<evidence type="ECO:0000259" key="1">
    <source>
        <dbReference type="Pfam" id="PF13468"/>
    </source>
</evidence>
<sequence length="273" mass="28905">MTTPRRIDHLIHLVRDLDAAGAAYEHLGFQVGDENRHPFGTRNRIVQFPGVFIELLAVGDHAPIPEHGPKSFSFAAFHRDRLARAGEGGSALVLASRDAKADATAYARAGIGEFDPFFFERHGRRPDGSEVHVAFELAFAEDAASPDTAFFACEHKHPENFWSAAAERHPNGATGVLGPVLTAENPSDHAAFLSTFTGVRDFRATSLGLSIPLAGGAIDVLTPDAFARRAGVSAPGGGGLRLSAIRIAAPESRVVSAQDLFGLTLLLEAAAPG</sequence>